<dbReference type="RefSeq" id="XP_017987134.1">
    <property type="nucleotide sequence ID" value="XM_018130978.1"/>
</dbReference>
<dbReference type="InterPro" id="IPR035704">
    <property type="entry name" value="SNX8/Mvp1_PX"/>
</dbReference>
<evidence type="ECO:0000313" key="13">
    <source>
        <dbReference type="EMBL" id="AMD20138.1"/>
    </source>
</evidence>
<evidence type="ECO:0000256" key="5">
    <source>
        <dbReference type="ARBA" id="ARBA00014268"/>
    </source>
</evidence>
<dbReference type="InterPro" id="IPR045734">
    <property type="entry name" value="Snx8_BAR_dom"/>
</dbReference>
<dbReference type="InterPro" id="IPR036871">
    <property type="entry name" value="PX_dom_sf"/>
</dbReference>
<dbReference type="SMART" id="SM00312">
    <property type="entry name" value="PX"/>
    <property type="match status" value="1"/>
</dbReference>
<dbReference type="InterPro" id="IPR027267">
    <property type="entry name" value="AH/BAR_dom_sf"/>
</dbReference>
<evidence type="ECO:0000256" key="8">
    <source>
        <dbReference type="ARBA" id="ARBA00022927"/>
    </source>
</evidence>
<keyword evidence="6" id="KW-0813">Transport</keyword>
<dbReference type="GeneID" id="28723372"/>
<dbReference type="InterPro" id="IPR001683">
    <property type="entry name" value="PX_dom"/>
</dbReference>
<dbReference type="Pfam" id="PF00787">
    <property type="entry name" value="PX"/>
    <property type="match status" value="1"/>
</dbReference>
<comment type="similarity">
    <text evidence="4">Belongs to the sorting nexin family.</text>
</comment>
<dbReference type="PROSITE" id="PS50195">
    <property type="entry name" value="PX"/>
    <property type="match status" value="1"/>
</dbReference>
<proteinExistence type="inferred from homology"/>
<dbReference type="PANTHER" id="PTHR47554:SF1">
    <property type="entry name" value="SORTING NEXIN MVP1"/>
    <property type="match status" value="1"/>
</dbReference>
<feature type="domain" description="PX" evidence="12">
    <location>
        <begin position="138"/>
        <end position="257"/>
    </location>
</feature>
<dbReference type="GO" id="GO:0006623">
    <property type="term" value="P:protein targeting to vacuole"/>
    <property type="evidence" value="ECO:0007669"/>
    <property type="project" value="TreeGrafter"/>
</dbReference>
<dbReference type="Gene3D" id="3.30.1520.10">
    <property type="entry name" value="Phox-like domain"/>
    <property type="match status" value="1"/>
</dbReference>
<dbReference type="STRING" id="45286.A0A0X8HRL2"/>
<accession>A0A0X8HRL2</accession>
<dbReference type="Gene3D" id="1.20.1270.60">
    <property type="entry name" value="Arfaptin homology (AH) domain/BAR domain"/>
    <property type="match status" value="1"/>
</dbReference>
<evidence type="ECO:0000259" key="12">
    <source>
        <dbReference type="PROSITE" id="PS50195"/>
    </source>
</evidence>
<dbReference type="GO" id="GO:0005768">
    <property type="term" value="C:endosome"/>
    <property type="evidence" value="ECO:0007669"/>
    <property type="project" value="TreeGrafter"/>
</dbReference>
<comment type="subcellular location">
    <subcellularLocation>
        <location evidence="3">Cytoplasm</location>
    </subcellularLocation>
    <subcellularLocation>
        <location evidence="2">Membrane</location>
        <topology evidence="2">Peripheral membrane protein</topology>
        <orientation evidence="2">Cytoplasmic side</orientation>
    </subcellularLocation>
</comment>
<dbReference type="EMBL" id="CP014243">
    <property type="protein sequence ID" value="AMD20138.1"/>
    <property type="molecule type" value="Genomic_DNA"/>
</dbReference>
<dbReference type="FunFam" id="3.30.1520.10:FF:000042">
    <property type="entry name" value="Sorting nexin mvp1"/>
    <property type="match status" value="1"/>
</dbReference>
<comment type="function">
    <text evidence="1">Required for vacuolar protein sorting.</text>
</comment>
<dbReference type="PANTHER" id="PTHR47554">
    <property type="entry name" value="SORTING NEXIN MVP1"/>
    <property type="match status" value="1"/>
</dbReference>
<dbReference type="GO" id="GO:0032266">
    <property type="term" value="F:phosphatidylinositol-3-phosphate binding"/>
    <property type="evidence" value="ECO:0007669"/>
    <property type="project" value="UniProtKB-ARBA"/>
</dbReference>
<evidence type="ECO:0000256" key="3">
    <source>
        <dbReference type="ARBA" id="ARBA00004496"/>
    </source>
</evidence>
<gene>
    <name evidence="13" type="ORF">AW171_hschr32009</name>
</gene>
<name>A0A0X8HRL2_9SACH</name>
<feature type="region of interest" description="Disordered" evidence="11">
    <location>
        <begin position="1"/>
        <end position="58"/>
    </location>
</feature>
<dbReference type="CDD" id="cd07597">
    <property type="entry name" value="BAR_SNX8"/>
    <property type="match status" value="1"/>
</dbReference>
<dbReference type="GO" id="GO:0016020">
    <property type="term" value="C:membrane"/>
    <property type="evidence" value="ECO:0007669"/>
    <property type="project" value="UniProtKB-SubCell"/>
</dbReference>
<feature type="compositionally biased region" description="Polar residues" evidence="11">
    <location>
        <begin position="26"/>
        <end position="41"/>
    </location>
</feature>
<dbReference type="CDD" id="cd06866">
    <property type="entry name" value="PX_SNX8_Mvp1p_like"/>
    <property type="match status" value="1"/>
</dbReference>
<evidence type="ECO:0000313" key="14">
    <source>
        <dbReference type="Proteomes" id="UP000243052"/>
    </source>
</evidence>
<dbReference type="SUPFAM" id="SSF64268">
    <property type="entry name" value="PX domain"/>
    <property type="match status" value="1"/>
</dbReference>
<evidence type="ECO:0000256" key="9">
    <source>
        <dbReference type="ARBA" id="ARBA00023136"/>
    </source>
</evidence>
<organism evidence="13 14">
    <name type="scientific">Eremothecium sinecaudum</name>
    <dbReference type="NCBI Taxonomy" id="45286"/>
    <lineage>
        <taxon>Eukaryota</taxon>
        <taxon>Fungi</taxon>
        <taxon>Dikarya</taxon>
        <taxon>Ascomycota</taxon>
        <taxon>Saccharomycotina</taxon>
        <taxon>Saccharomycetes</taxon>
        <taxon>Saccharomycetales</taxon>
        <taxon>Saccharomycetaceae</taxon>
        <taxon>Eremothecium</taxon>
    </lineage>
</organism>
<dbReference type="OrthoDB" id="10064318at2759"/>
<evidence type="ECO:0000256" key="10">
    <source>
        <dbReference type="ARBA" id="ARBA00072009"/>
    </source>
</evidence>
<reference evidence="13 14" key="1">
    <citation type="submission" date="2016-01" db="EMBL/GenBank/DDBJ databases">
        <title>Genome sequence of the yeast Holleya sinecauda.</title>
        <authorList>
            <person name="Dietrich F.S."/>
        </authorList>
    </citation>
    <scope>NUCLEOTIDE SEQUENCE [LARGE SCALE GENOMIC DNA]</scope>
    <source>
        <strain evidence="13 14">ATCC 58844</strain>
    </source>
</reference>
<evidence type="ECO:0000256" key="4">
    <source>
        <dbReference type="ARBA" id="ARBA00010883"/>
    </source>
</evidence>
<evidence type="ECO:0000256" key="7">
    <source>
        <dbReference type="ARBA" id="ARBA00022490"/>
    </source>
</evidence>
<evidence type="ECO:0000256" key="1">
    <source>
        <dbReference type="ARBA" id="ARBA00002474"/>
    </source>
</evidence>
<evidence type="ECO:0000256" key="6">
    <source>
        <dbReference type="ARBA" id="ARBA00022448"/>
    </source>
</evidence>
<keyword evidence="14" id="KW-1185">Reference proteome</keyword>
<dbReference type="Pfam" id="PF19566">
    <property type="entry name" value="Snx8_BAR_dom"/>
    <property type="match status" value="1"/>
</dbReference>
<dbReference type="GO" id="GO:0042147">
    <property type="term" value="P:retrograde transport, endosome to Golgi"/>
    <property type="evidence" value="ECO:0007669"/>
    <property type="project" value="InterPro"/>
</dbReference>
<dbReference type="Proteomes" id="UP000243052">
    <property type="component" value="Chromosome iii"/>
</dbReference>
<keyword evidence="8" id="KW-0653">Protein transport</keyword>
<evidence type="ECO:0000256" key="2">
    <source>
        <dbReference type="ARBA" id="ARBA00004287"/>
    </source>
</evidence>
<dbReference type="InterPro" id="IPR028662">
    <property type="entry name" value="SNX8/Mvp1"/>
</dbReference>
<dbReference type="AlphaFoldDB" id="A0A0X8HRL2"/>
<dbReference type="GO" id="GO:0005829">
    <property type="term" value="C:cytosol"/>
    <property type="evidence" value="ECO:0007669"/>
    <property type="project" value="GOC"/>
</dbReference>
<evidence type="ECO:0000256" key="11">
    <source>
        <dbReference type="SAM" id="MobiDB-lite"/>
    </source>
</evidence>
<sequence>MNIEGDDPWRRPHVSQAAENVWSGENKGSISDTVIDNSPSLLSHDPFGPTTLNEPSLSAEVKETIRVNYNERNINNTDSSTMEQSVWGQATTSFNNINSSALDKLNSAGNDAASENGSKSELLDSWIESVRKTFVPLSSNIVVVEKIPEREGILFKHTNYLVKHLISLPNTTPSPDRTVIRRYSDFSWLQEVLLQRYPFRMIPELPPKKIGTQNSDPVFLARRRKGLTRFINLVMKHPVLRIDDLVLTFLTVPTDLSSWRKQANYDTSEEFTDQKIDKAFLGMWHKDLSVQWNKADENIDGLLESWIKISVLVERYEKRMKHVSEERRILGTIMEEFSANSNALYPLDLNSINDINNHINIVSKHLHKLADISENEQEEVEEELSVKFKTFIDFILALKGVFERYKMMAGNNIPQLQRRVEINLDKLRAIEGKADTKGAEYERIKGVIQRDKRTITDQLNRSWLIRKCILEEFVIFQETQFVITSIFQEWAKMHTKYVNEHTECWERLYSNMEDMPFARNI</sequence>
<keyword evidence="7" id="KW-0963">Cytoplasm</keyword>
<protein>
    <recommendedName>
        <fullName evidence="5">Sorting nexin MVP1</fullName>
    </recommendedName>
    <alternativeName>
        <fullName evidence="10">Sorting nexin mvp1</fullName>
    </alternativeName>
</protein>
<keyword evidence="9" id="KW-0472">Membrane</keyword>